<dbReference type="Proteomes" id="UP000059680">
    <property type="component" value="Chromosome 6"/>
</dbReference>
<name>A0A0N7KMH8_ORYSJ</name>
<feature type="compositionally biased region" description="Gly residues" evidence="1">
    <location>
        <begin position="22"/>
        <end position="31"/>
    </location>
</feature>
<protein>
    <submittedName>
        <fullName evidence="2">Os06g0645650 protein</fullName>
    </submittedName>
</protein>
<evidence type="ECO:0000313" key="3">
    <source>
        <dbReference type="Proteomes" id="UP000059680"/>
    </source>
</evidence>
<dbReference type="PaxDb" id="39947-A0A0N7KMH8"/>
<dbReference type="AlphaFoldDB" id="A0A0N7KMH8"/>
<feature type="compositionally biased region" description="Basic and acidic residues" evidence="1">
    <location>
        <begin position="115"/>
        <end position="125"/>
    </location>
</feature>
<reference evidence="2 3" key="3">
    <citation type="journal article" date="2013" name="Rice">
        <title>Improvement of the Oryza sativa Nipponbare reference genome using next generation sequence and optical map data.</title>
        <authorList>
            <person name="Kawahara Y."/>
            <person name="de la Bastide M."/>
            <person name="Hamilton J.P."/>
            <person name="Kanamori H."/>
            <person name="McCombie W.R."/>
            <person name="Ouyang S."/>
            <person name="Schwartz D.C."/>
            <person name="Tanaka T."/>
            <person name="Wu J."/>
            <person name="Zhou S."/>
            <person name="Childs K.L."/>
            <person name="Davidson R.M."/>
            <person name="Lin H."/>
            <person name="Quesada-Ocampo L."/>
            <person name="Vaillancourt B."/>
            <person name="Sakai H."/>
            <person name="Lee S.S."/>
            <person name="Kim J."/>
            <person name="Numa H."/>
            <person name="Itoh T."/>
            <person name="Buell C.R."/>
            <person name="Matsumoto T."/>
        </authorList>
    </citation>
    <scope>NUCLEOTIDE SEQUENCE [LARGE SCALE GENOMIC DNA]</scope>
    <source>
        <strain evidence="3">cv. Nipponbare</strain>
    </source>
</reference>
<reference evidence="2 3" key="2">
    <citation type="journal article" date="2013" name="Plant Cell Physiol.">
        <title>Rice Annotation Project Database (RAP-DB): an integrative and interactive database for rice genomics.</title>
        <authorList>
            <person name="Sakai H."/>
            <person name="Lee S.S."/>
            <person name="Tanaka T."/>
            <person name="Numa H."/>
            <person name="Kim J."/>
            <person name="Kawahara Y."/>
            <person name="Wakimoto H."/>
            <person name="Yang C.C."/>
            <person name="Iwamoto M."/>
            <person name="Abe T."/>
            <person name="Yamada Y."/>
            <person name="Muto A."/>
            <person name="Inokuchi H."/>
            <person name="Ikemura T."/>
            <person name="Matsumoto T."/>
            <person name="Sasaki T."/>
            <person name="Itoh T."/>
        </authorList>
    </citation>
    <scope>NUCLEOTIDE SEQUENCE [LARGE SCALE GENOMIC DNA]</scope>
    <source>
        <strain evidence="3">cv. Nipponbare</strain>
    </source>
</reference>
<reference evidence="3" key="1">
    <citation type="journal article" date="2005" name="Nature">
        <title>The map-based sequence of the rice genome.</title>
        <authorList>
            <consortium name="International rice genome sequencing project (IRGSP)"/>
            <person name="Matsumoto T."/>
            <person name="Wu J."/>
            <person name="Kanamori H."/>
            <person name="Katayose Y."/>
            <person name="Fujisawa M."/>
            <person name="Namiki N."/>
            <person name="Mizuno H."/>
            <person name="Yamamoto K."/>
            <person name="Antonio B.A."/>
            <person name="Baba T."/>
            <person name="Sakata K."/>
            <person name="Nagamura Y."/>
            <person name="Aoki H."/>
            <person name="Arikawa K."/>
            <person name="Arita K."/>
            <person name="Bito T."/>
            <person name="Chiden Y."/>
            <person name="Fujitsuka N."/>
            <person name="Fukunaka R."/>
            <person name="Hamada M."/>
            <person name="Harada C."/>
            <person name="Hayashi A."/>
            <person name="Hijishita S."/>
            <person name="Honda M."/>
            <person name="Hosokawa S."/>
            <person name="Ichikawa Y."/>
            <person name="Idonuma A."/>
            <person name="Iijima M."/>
            <person name="Ikeda M."/>
            <person name="Ikeno M."/>
            <person name="Ito K."/>
            <person name="Ito S."/>
            <person name="Ito T."/>
            <person name="Ito Y."/>
            <person name="Ito Y."/>
            <person name="Iwabuchi A."/>
            <person name="Kamiya K."/>
            <person name="Karasawa W."/>
            <person name="Kurita K."/>
            <person name="Katagiri S."/>
            <person name="Kikuta A."/>
            <person name="Kobayashi H."/>
            <person name="Kobayashi N."/>
            <person name="Machita K."/>
            <person name="Maehara T."/>
            <person name="Masukawa M."/>
            <person name="Mizubayashi T."/>
            <person name="Mukai Y."/>
            <person name="Nagasaki H."/>
            <person name="Nagata Y."/>
            <person name="Naito S."/>
            <person name="Nakashima M."/>
            <person name="Nakama Y."/>
            <person name="Nakamichi Y."/>
            <person name="Nakamura M."/>
            <person name="Meguro A."/>
            <person name="Negishi M."/>
            <person name="Ohta I."/>
            <person name="Ohta T."/>
            <person name="Okamoto M."/>
            <person name="Ono N."/>
            <person name="Saji S."/>
            <person name="Sakaguchi M."/>
            <person name="Sakai K."/>
            <person name="Shibata M."/>
            <person name="Shimokawa T."/>
            <person name="Song J."/>
            <person name="Takazaki Y."/>
            <person name="Terasawa K."/>
            <person name="Tsugane M."/>
            <person name="Tsuji K."/>
            <person name="Ueda S."/>
            <person name="Waki K."/>
            <person name="Yamagata H."/>
            <person name="Yamamoto M."/>
            <person name="Yamamoto S."/>
            <person name="Yamane H."/>
            <person name="Yoshiki S."/>
            <person name="Yoshihara R."/>
            <person name="Yukawa K."/>
            <person name="Zhong H."/>
            <person name="Yano M."/>
            <person name="Yuan Q."/>
            <person name="Ouyang S."/>
            <person name="Liu J."/>
            <person name="Jones K.M."/>
            <person name="Gansberger K."/>
            <person name="Moffat K."/>
            <person name="Hill J."/>
            <person name="Bera J."/>
            <person name="Fadrosh D."/>
            <person name="Jin S."/>
            <person name="Johri S."/>
            <person name="Kim M."/>
            <person name="Overton L."/>
            <person name="Reardon M."/>
            <person name="Tsitrin T."/>
            <person name="Vuong H."/>
            <person name="Weaver B."/>
            <person name="Ciecko A."/>
            <person name="Tallon L."/>
            <person name="Jackson J."/>
            <person name="Pai G."/>
            <person name="Aken S.V."/>
            <person name="Utterback T."/>
            <person name="Reidmuller S."/>
            <person name="Feldblyum T."/>
            <person name="Hsiao J."/>
            <person name="Zismann V."/>
            <person name="Iobst S."/>
            <person name="de Vazeille A.R."/>
            <person name="Buell C.R."/>
            <person name="Ying K."/>
            <person name="Li Y."/>
            <person name="Lu T."/>
            <person name="Huang Y."/>
            <person name="Zhao Q."/>
            <person name="Feng Q."/>
            <person name="Zhang L."/>
            <person name="Zhu J."/>
            <person name="Weng Q."/>
            <person name="Mu J."/>
            <person name="Lu Y."/>
            <person name="Fan D."/>
            <person name="Liu Y."/>
            <person name="Guan J."/>
            <person name="Zhang Y."/>
            <person name="Yu S."/>
            <person name="Liu X."/>
            <person name="Zhang Y."/>
            <person name="Hong G."/>
            <person name="Han B."/>
            <person name="Choisne N."/>
            <person name="Demange N."/>
            <person name="Orjeda G."/>
            <person name="Samain S."/>
            <person name="Cattolico L."/>
            <person name="Pelletier E."/>
            <person name="Couloux A."/>
            <person name="Segurens B."/>
            <person name="Wincker P."/>
            <person name="D'Hont A."/>
            <person name="Scarpelli C."/>
            <person name="Weissenbach J."/>
            <person name="Salanoubat M."/>
            <person name="Quetier F."/>
            <person name="Yu Y."/>
            <person name="Kim H.R."/>
            <person name="Rambo T."/>
            <person name="Currie J."/>
            <person name="Collura K."/>
            <person name="Luo M."/>
            <person name="Yang T."/>
            <person name="Ammiraju J.S.S."/>
            <person name="Engler F."/>
            <person name="Soderlund C."/>
            <person name="Wing R.A."/>
            <person name="Palmer L.E."/>
            <person name="de la Bastide M."/>
            <person name="Spiegel L."/>
            <person name="Nascimento L."/>
            <person name="Zutavern T."/>
            <person name="O'Shaughnessy A."/>
            <person name="Dike S."/>
            <person name="Dedhia N."/>
            <person name="Preston R."/>
            <person name="Balija V."/>
            <person name="McCombie W.R."/>
            <person name="Chow T."/>
            <person name="Chen H."/>
            <person name="Chung M."/>
            <person name="Chen C."/>
            <person name="Shaw J."/>
            <person name="Wu H."/>
            <person name="Hsiao K."/>
            <person name="Chao Y."/>
            <person name="Chu M."/>
            <person name="Cheng C."/>
            <person name="Hour A."/>
            <person name="Lee P."/>
            <person name="Lin S."/>
            <person name="Lin Y."/>
            <person name="Liou J."/>
            <person name="Liu S."/>
            <person name="Hsing Y."/>
            <person name="Raghuvanshi S."/>
            <person name="Mohanty A."/>
            <person name="Bharti A.K."/>
            <person name="Gaur A."/>
            <person name="Gupta V."/>
            <person name="Kumar D."/>
            <person name="Ravi V."/>
            <person name="Vij S."/>
            <person name="Kapur A."/>
            <person name="Khurana P."/>
            <person name="Khurana P."/>
            <person name="Khurana J.P."/>
            <person name="Tyagi A.K."/>
            <person name="Gaikwad K."/>
            <person name="Singh A."/>
            <person name="Dalal V."/>
            <person name="Srivastava S."/>
            <person name="Dixit A."/>
            <person name="Pal A.K."/>
            <person name="Ghazi I.A."/>
            <person name="Yadav M."/>
            <person name="Pandit A."/>
            <person name="Bhargava A."/>
            <person name="Sureshbabu K."/>
            <person name="Batra K."/>
            <person name="Sharma T.R."/>
            <person name="Mohapatra T."/>
            <person name="Singh N.K."/>
            <person name="Messing J."/>
            <person name="Nelson A.B."/>
            <person name="Fuks G."/>
            <person name="Kavchok S."/>
            <person name="Keizer G."/>
            <person name="Linton E."/>
            <person name="Llaca V."/>
            <person name="Song R."/>
            <person name="Tanyolac B."/>
            <person name="Young S."/>
            <person name="Ho-Il K."/>
            <person name="Hahn J.H."/>
            <person name="Sangsakoo G."/>
            <person name="Vanavichit A."/>
            <person name="de Mattos Luiz.A.T."/>
            <person name="Zimmer P.D."/>
            <person name="Malone G."/>
            <person name="Dellagostin O."/>
            <person name="de Oliveira A.C."/>
            <person name="Bevan M."/>
            <person name="Bancroft I."/>
            <person name="Minx P."/>
            <person name="Cordum H."/>
            <person name="Wilson R."/>
            <person name="Cheng Z."/>
            <person name="Jin W."/>
            <person name="Jiang J."/>
            <person name="Leong S.A."/>
            <person name="Iwama H."/>
            <person name="Gojobori T."/>
            <person name="Itoh T."/>
            <person name="Niimura Y."/>
            <person name="Fujii Y."/>
            <person name="Habara T."/>
            <person name="Sakai H."/>
            <person name="Sato Y."/>
            <person name="Wilson G."/>
            <person name="Kumar K."/>
            <person name="McCouch S."/>
            <person name="Juretic N."/>
            <person name="Hoen D."/>
            <person name="Wright S."/>
            <person name="Bruskiewich R."/>
            <person name="Bureau T."/>
            <person name="Miyao A."/>
            <person name="Hirochika H."/>
            <person name="Nishikawa T."/>
            <person name="Kadowaki K."/>
            <person name="Sugiura M."/>
            <person name="Burr B."/>
            <person name="Sasaki T."/>
        </authorList>
    </citation>
    <scope>NUCLEOTIDE SEQUENCE [LARGE SCALE GENOMIC DNA]</scope>
    <source>
        <strain evidence="3">cv. Nipponbare</strain>
    </source>
</reference>
<feature type="region of interest" description="Disordered" evidence="1">
    <location>
        <begin position="81"/>
        <end position="125"/>
    </location>
</feature>
<dbReference type="InParanoid" id="A0A0N7KMH8"/>
<proteinExistence type="predicted"/>
<organism evidence="2 3">
    <name type="scientific">Oryza sativa subsp. japonica</name>
    <name type="common">Rice</name>
    <dbReference type="NCBI Taxonomy" id="39947"/>
    <lineage>
        <taxon>Eukaryota</taxon>
        <taxon>Viridiplantae</taxon>
        <taxon>Streptophyta</taxon>
        <taxon>Embryophyta</taxon>
        <taxon>Tracheophyta</taxon>
        <taxon>Spermatophyta</taxon>
        <taxon>Magnoliopsida</taxon>
        <taxon>Liliopsida</taxon>
        <taxon>Poales</taxon>
        <taxon>Poaceae</taxon>
        <taxon>BOP clade</taxon>
        <taxon>Oryzoideae</taxon>
        <taxon>Oryzeae</taxon>
        <taxon>Oryzinae</taxon>
        <taxon>Oryza</taxon>
        <taxon>Oryza sativa</taxon>
    </lineage>
</organism>
<dbReference type="EMBL" id="AP014962">
    <property type="protein sequence ID" value="BAS98857.1"/>
    <property type="molecule type" value="Genomic_DNA"/>
</dbReference>
<evidence type="ECO:0000313" key="2">
    <source>
        <dbReference type="EMBL" id="BAS98857.1"/>
    </source>
</evidence>
<keyword evidence="3" id="KW-1185">Reference proteome</keyword>
<accession>A0A0N7KMH8</accession>
<dbReference type="Gramene" id="Os06t0645650-00">
    <property type="protein sequence ID" value="Os06t0645650-00"/>
    <property type="gene ID" value="Os06g0645650"/>
</dbReference>
<evidence type="ECO:0000256" key="1">
    <source>
        <dbReference type="SAM" id="MobiDB-lite"/>
    </source>
</evidence>
<feature type="region of interest" description="Disordered" evidence="1">
    <location>
        <begin position="1"/>
        <end position="31"/>
    </location>
</feature>
<gene>
    <name evidence="2" type="ordered locus">Os06g0645650</name>
    <name evidence="2" type="ORF">OSNPB_060645650</name>
</gene>
<sequence length="125" mass="13292">MASTKKISHIHGLQRGADLAGVSGGARGEVVGGGVHPAHDVVDLPLEVGGEGGLLHGGRLRRLDETAEAAQARHRAVRLVDDEPQRRRRAPVELPLPVVQHDAPDSATAVKTRRSARETAKMARE</sequence>